<evidence type="ECO:0000313" key="1">
    <source>
        <dbReference type="EMBL" id="MBK1866991.1"/>
    </source>
</evidence>
<keyword evidence="2" id="KW-1185">Reference proteome</keyword>
<organism evidence="1 2">
    <name type="scientific">Taklimakanibacter albus</name>
    <dbReference type="NCBI Taxonomy" id="2800327"/>
    <lineage>
        <taxon>Bacteria</taxon>
        <taxon>Pseudomonadati</taxon>
        <taxon>Pseudomonadota</taxon>
        <taxon>Alphaproteobacteria</taxon>
        <taxon>Hyphomicrobiales</taxon>
        <taxon>Aestuariivirgaceae</taxon>
        <taxon>Taklimakanibacter</taxon>
    </lineage>
</organism>
<dbReference type="EMBL" id="JAENHL010000007">
    <property type="protein sequence ID" value="MBK1866991.1"/>
    <property type="molecule type" value="Genomic_DNA"/>
</dbReference>
<comment type="caution">
    <text evidence="1">The sequence shown here is derived from an EMBL/GenBank/DDBJ whole genome shotgun (WGS) entry which is preliminary data.</text>
</comment>
<evidence type="ECO:0000313" key="2">
    <source>
        <dbReference type="Proteomes" id="UP000616151"/>
    </source>
</evidence>
<sequence>MNYKPEELDLLASVLDRAFDEKPIHLSRELMTSRLLWMARRGERDPDLLLKHALGKHA</sequence>
<name>A0ACC5R3D9_9HYPH</name>
<accession>A0ACC5R3D9</accession>
<reference evidence="1" key="1">
    <citation type="submission" date="2021-01" db="EMBL/GenBank/DDBJ databases">
        <authorList>
            <person name="Sun Q."/>
        </authorList>
    </citation>
    <scope>NUCLEOTIDE SEQUENCE</scope>
    <source>
        <strain evidence="1">YIM B02566</strain>
    </source>
</reference>
<proteinExistence type="predicted"/>
<protein>
    <submittedName>
        <fullName evidence="1">Uncharacterized protein</fullName>
    </submittedName>
</protein>
<gene>
    <name evidence="1" type="ORF">JHL16_11600</name>
</gene>
<dbReference type="Proteomes" id="UP000616151">
    <property type="component" value="Unassembled WGS sequence"/>
</dbReference>